<dbReference type="EMBL" id="AXDY01000004">
    <property type="protein sequence ID" value="ERS93537.1"/>
    <property type="molecule type" value="Genomic_DNA"/>
</dbReference>
<keyword evidence="1" id="KW-1188">Viral release from host cell</keyword>
<dbReference type="PANTHER" id="PTHR41328:SF2">
    <property type="entry name" value="TERMINASE SMALL SUBUNIT"/>
    <property type="match status" value="1"/>
</dbReference>
<organism evidence="3 4">
    <name type="scientific">Staphylococcus simulans UMC-CNS-990</name>
    <dbReference type="NCBI Taxonomy" id="1405498"/>
    <lineage>
        <taxon>Bacteria</taxon>
        <taxon>Bacillati</taxon>
        <taxon>Bacillota</taxon>
        <taxon>Bacilli</taxon>
        <taxon>Bacillales</taxon>
        <taxon>Staphylococcaceae</taxon>
        <taxon>Staphylococcus</taxon>
    </lineage>
</organism>
<dbReference type="Gene3D" id="1.10.10.1400">
    <property type="entry name" value="Terminase, small subunit, N-terminal DNA-binding domain, HTH motif"/>
    <property type="match status" value="1"/>
</dbReference>
<dbReference type="RefSeq" id="WP_023015338.1">
    <property type="nucleotide sequence ID" value="NZ_AXDY01000004.1"/>
</dbReference>
<accession>A0ABN0PD18</accession>
<name>A0ABN0PD18_STASI</name>
<evidence type="ECO:0000313" key="4">
    <source>
        <dbReference type="Proteomes" id="UP000017131"/>
    </source>
</evidence>
<keyword evidence="2" id="KW-0231">Viral genome packaging</keyword>
<evidence type="ECO:0000256" key="2">
    <source>
        <dbReference type="ARBA" id="ARBA00023219"/>
    </source>
</evidence>
<dbReference type="Gene3D" id="6.10.140.2160">
    <property type="match status" value="1"/>
</dbReference>
<dbReference type="InterPro" id="IPR005335">
    <property type="entry name" value="Terminase_ssu"/>
</dbReference>
<reference evidence="3 4" key="1">
    <citation type="journal article" date="2013" name="Genome Announc.">
        <title>Draft Genome Sequence of Staphylococcus simulans UMC-CNS-990, Isolated from a Case of Chronic Bovine Mastitis.</title>
        <authorList>
            <person name="Calcutt M.J."/>
            <person name="Foecking M.F."/>
            <person name="Hsieh H.Y."/>
            <person name="Perry J."/>
            <person name="Stewart G.C."/>
            <person name="Middleton J.R."/>
        </authorList>
    </citation>
    <scope>NUCLEOTIDE SEQUENCE [LARGE SCALE GENOMIC DNA]</scope>
    <source>
        <strain evidence="3 4">UMC-CNS-990</strain>
    </source>
</reference>
<proteinExistence type="predicted"/>
<protein>
    <submittedName>
        <fullName evidence="3">Terminase</fullName>
    </submittedName>
</protein>
<gene>
    <name evidence="3" type="ORF">SSIM_05125</name>
</gene>
<evidence type="ECO:0000313" key="3">
    <source>
        <dbReference type="EMBL" id="ERS93537.1"/>
    </source>
</evidence>
<sequence length="155" mass="17859">MSKITPKQQRFADEYLKTLNATQAAKNAGYSRKTAYSIGHRLLQNENVSAYIAAQKDKIMDENILDAKELLYLLSRAATGEETESREMLVKKGNYEPNPDNERHSIIYNEHVEIVEVPIKISDRNKARELLGKYHKIWTENNNINFEGVTFIDDI</sequence>
<dbReference type="Proteomes" id="UP000017131">
    <property type="component" value="Unassembled WGS sequence"/>
</dbReference>
<comment type="caution">
    <text evidence="3">The sequence shown here is derived from an EMBL/GenBank/DDBJ whole genome shotgun (WGS) entry which is preliminary data.</text>
</comment>
<keyword evidence="4" id="KW-1185">Reference proteome</keyword>
<dbReference type="InterPro" id="IPR038713">
    <property type="entry name" value="Terminase_Gp1_N_sf"/>
</dbReference>
<dbReference type="Pfam" id="PF03592">
    <property type="entry name" value="Terminase_2"/>
    <property type="match status" value="1"/>
</dbReference>
<dbReference type="PANTHER" id="PTHR41328">
    <property type="entry name" value="TERMINASE SMALL SUBUNIT-RELATED"/>
    <property type="match status" value="1"/>
</dbReference>
<evidence type="ECO:0000256" key="1">
    <source>
        <dbReference type="ARBA" id="ARBA00022612"/>
    </source>
</evidence>
<dbReference type="InterPro" id="IPR052404">
    <property type="entry name" value="SPP1-like_terminase"/>
</dbReference>